<dbReference type="Pfam" id="PF21701">
    <property type="entry name" value="GLOD4_C"/>
    <property type="match status" value="1"/>
</dbReference>
<organism evidence="4">
    <name type="scientific">Culicoides sonorensis</name>
    <name type="common">Biting midge</name>
    <dbReference type="NCBI Taxonomy" id="179676"/>
    <lineage>
        <taxon>Eukaryota</taxon>
        <taxon>Metazoa</taxon>
        <taxon>Ecdysozoa</taxon>
        <taxon>Arthropoda</taxon>
        <taxon>Hexapoda</taxon>
        <taxon>Insecta</taxon>
        <taxon>Pterygota</taxon>
        <taxon>Neoptera</taxon>
        <taxon>Endopterygota</taxon>
        <taxon>Diptera</taxon>
        <taxon>Nematocera</taxon>
        <taxon>Chironomoidea</taxon>
        <taxon>Ceratopogonidae</taxon>
        <taxon>Ceratopogoninae</taxon>
        <taxon>Culicoides</taxon>
        <taxon>Monoculicoides</taxon>
    </lineage>
</organism>
<dbReference type="InterPro" id="IPR029068">
    <property type="entry name" value="Glyas_Bleomycin-R_OHBP_Dase"/>
</dbReference>
<dbReference type="EMBL" id="UFQT01000382">
    <property type="protein sequence ID" value="SSX23793.1"/>
    <property type="molecule type" value="Genomic_DNA"/>
</dbReference>
<dbReference type="InterPro" id="IPR004360">
    <property type="entry name" value="Glyas_Fos-R_dOase_dom"/>
</dbReference>
<dbReference type="InterPro" id="IPR043194">
    <property type="entry name" value="GLOD4_C"/>
</dbReference>
<name>A0A336M4D9_CULSO</name>
<keyword evidence="2" id="KW-0677">Repeat</keyword>
<proteinExistence type="inferred from homology"/>
<dbReference type="CDD" id="cd16357">
    <property type="entry name" value="GLOD4_C"/>
    <property type="match status" value="1"/>
</dbReference>
<sequence>MISGRALHYVFKVAKRAETMDFYRKVLGMKVRPVLRHEEFTEGCEALCNGPYDNRWSKTMVGYGPEASHFVVELTYNYGVKHYEMGNDFGGIMIRSSQVIERAKALNYPFTMENGKHVLTSPCGYKFFIINESQPTDKDPIVQITLNVTDLPKSVYYWNTTLQMKIVVQTDNNAVLTYGENQARLQLNKIQEPLNRAQAYGRIAFGVPLDVQPKIQEMIKKNNWPILTDLLKLDTPGKATVRVIILADPDGHEICFVDEEGFGELSQFDPEGEALLDKHIKKDPFEEKKN</sequence>
<evidence type="ECO:0000256" key="2">
    <source>
        <dbReference type="ARBA" id="ARBA00022737"/>
    </source>
</evidence>
<dbReference type="OMA" id="FTEGCAA"/>
<dbReference type="PANTHER" id="PTHR46466:SF1">
    <property type="entry name" value="GLYOXALASE DOMAIN-CONTAINING PROTEIN 4"/>
    <property type="match status" value="1"/>
</dbReference>
<protein>
    <submittedName>
        <fullName evidence="4">CSON009600 protein</fullName>
    </submittedName>
</protein>
<feature type="domain" description="VOC" evidence="3">
    <location>
        <begin position="5"/>
        <end position="146"/>
    </location>
</feature>
<dbReference type="Gene3D" id="3.10.180.10">
    <property type="entry name" value="2,3-Dihydroxybiphenyl 1,2-Dioxygenase, domain 1"/>
    <property type="match status" value="2"/>
</dbReference>
<evidence type="ECO:0000256" key="1">
    <source>
        <dbReference type="ARBA" id="ARBA00010363"/>
    </source>
</evidence>
<dbReference type="VEuPathDB" id="VectorBase:CSON009600"/>
<dbReference type="InterPro" id="IPR043193">
    <property type="entry name" value="GLOD4"/>
</dbReference>
<gene>
    <name evidence="4" type="primary">CSON009600</name>
</gene>
<reference evidence="4" key="1">
    <citation type="submission" date="2018-07" db="EMBL/GenBank/DDBJ databases">
        <authorList>
            <person name="Quirk P.G."/>
            <person name="Krulwich T.A."/>
        </authorList>
    </citation>
    <scope>NUCLEOTIDE SEQUENCE</scope>
</reference>
<dbReference type="InterPro" id="IPR037523">
    <property type="entry name" value="VOC_core"/>
</dbReference>
<evidence type="ECO:0000313" key="4">
    <source>
        <dbReference type="EMBL" id="SSX23793.1"/>
    </source>
</evidence>
<dbReference type="SUPFAM" id="SSF54593">
    <property type="entry name" value="Glyoxalase/Bleomycin resistance protein/Dihydroxybiphenyl dioxygenase"/>
    <property type="match status" value="1"/>
</dbReference>
<comment type="similarity">
    <text evidence="1">Belongs to the glyoxalase I family.</text>
</comment>
<accession>A0A336M4D9</accession>
<dbReference type="PROSITE" id="PS51819">
    <property type="entry name" value="VOC"/>
    <property type="match status" value="2"/>
</dbReference>
<feature type="domain" description="VOC" evidence="3">
    <location>
        <begin position="140"/>
        <end position="259"/>
    </location>
</feature>
<dbReference type="AlphaFoldDB" id="A0A336M4D9"/>
<dbReference type="Pfam" id="PF00903">
    <property type="entry name" value="Glyoxalase"/>
    <property type="match status" value="1"/>
</dbReference>
<evidence type="ECO:0000259" key="3">
    <source>
        <dbReference type="PROSITE" id="PS51819"/>
    </source>
</evidence>
<dbReference type="PANTHER" id="PTHR46466">
    <property type="entry name" value="GLYOXALASE DOMAIN-CONTAINING PROTEIN 4"/>
    <property type="match status" value="1"/>
</dbReference>